<dbReference type="AlphaFoldDB" id="A0AAW1P9J2"/>
<evidence type="ECO:0000256" key="9">
    <source>
        <dbReference type="PROSITE-ProRule" id="PRU10141"/>
    </source>
</evidence>
<dbReference type="Proteomes" id="UP001465755">
    <property type="component" value="Unassembled WGS sequence"/>
</dbReference>
<dbReference type="InterPro" id="IPR017441">
    <property type="entry name" value="Protein_kinase_ATP_BS"/>
</dbReference>
<feature type="compositionally biased region" description="Low complexity" evidence="10">
    <location>
        <begin position="460"/>
        <end position="490"/>
    </location>
</feature>
<sequence>MKSFFKNAAANAAAVVQRKDGPGLVGKMMKVGSYMVRVESLLGEGGFASIYKARDTTTNKAYALKHMRLAGEREALSDCHTEVDAMKLLAGQPNILTLKAVAFSGSKGAEQEAYLLLELCQENLVEHINRKGRALDDKGVIHIFQCACRAVAAMHLSEPPMAHRDLKAENLLLDANNQWVLCDFGSVTTHFPQFESANQIMMGEDVMRRYTTPSYRAPEMWDLYSRDRIDTKADIWALGCLLYYLMFSKLAFLPEAKLQILNGDFTVAGNRPPAFVALLRELLVTNPSRRPDITLLLDRVDALAASLGLEPPPPAPESSAPSDASMHTPSPVHTAHAGNGPAGAFAPPSSWVNHPAFEGSGRAAARPVAPAAPPPEPAQGKLISLGSGESPTVPAPVPAHLQPHAASAQRPTRSFPTSAVGDQGSSAGEVSQLKRQLAEAQAQVQHLAGALRSAQSTMKQLQAENANQAAQLRKLAPQGSTGPASPAAGGWVASFDEGQPVISPHSAASLDASATSSRHSSPARTMSPPRVPTALSLPSAASQPHPHPQSSFDPFGIGEAPGSTEGAASESAMSTEKFDAFGEDDEDATTPLASGNRGPNPNKLVQVPSQSKARLKNLHRRTSSEPTPVDSWHLASNSFS</sequence>
<dbReference type="GO" id="GO:0004674">
    <property type="term" value="F:protein serine/threonine kinase activity"/>
    <property type="evidence" value="ECO:0007669"/>
    <property type="project" value="UniProtKB-KW"/>
</dbReference>
<reference evidence="12 13" key="1">
    <citation type="journal article" date="2024" name="Nat. Commun.">
        <title>Phylogenomics reveals the evolutionary origins of lichenization in chlorophyte algae.</title>
        <authorList>
            <person name="Puginier C."/>
            <person name="Libourel C."/>
            <person name="Otte J."/>
            <person name="Skaloud P."/>
            <person name="Haon M."/>
            <person name="Grisel S."/>
            <person name="Petersen M."/>
            <person name="Berrin J.G."/>
            <person name="Delaux P.M."/>
            <person name="Dal Grande F."/>
            <person name="Keller J."/>
        </authorList>
    </citation>
    <scope>NUCLEOTIDE SEQUENCE [LARGE SCALE GENOMIC DNA]</scope>
    <source>
        <strain evidence="12 13">SAG 2036</strain>
    </source>
</reference>
<dbReference type="Gene3D" id="1.10.510.10">
    <property type="entry name" value="Transferase(Phosphotransferase) domain 1"/>
    <property type="match status" value="1"/>
</dbReference>
<feature type="compositionally biased region" description="Low complexity" evidence="10">
    <location>
        <begin position="335"/>
        <end position="348"/>
    </location>
</feature>
<evidence type="ECO:0000256" key="10">
    <source>
        <dbReference type="SAM" id="MobiDB-lite"/>
    </source>
</evidence>
<evidence type="ECO:0000259" key="11">
    <source>
        <dbReference type="PROSITE" id="PS50011"/>
    </source>
</evidence>
<comment type="catalytic activity">
    <reaction evidence="7">
        <text>L-threonyl-[protein] + ATP = O-phospho-L-threonyl-[protein] + ADP + H(+)</text>
        <dbReference type="Rhea" id="RHEA:46608"/>
        <dbReference type="Rhea" id="RHEA-COMP:11060"/>
        <dbReference type="Rhea" id="RHEA-COMP:11605"/>
        <dbReference type="ChEBI" id="CHEBI:15378"/>
        <dbReference type="ChEBI" id="CHEBI:30013"/>
        <dbReference type="ChEBI" id="CHEBI:30616"/>
        <dbReference type="ChEBI" id="CHEBI:61977"/>
        <dbReference type="ChEBI" id="CHEBI:456216"/>
        <dbReference type="EC" id="2.7.11.1"/>
    </reaction>
</comment>
<dbReference type="PROSITE" id="PS00107">
    <property type="entry name" value="PROTEIN_KINASE_ATP"/>
    <property type="match status" value="1"/>
</dbReference>
<dbReference type="GO" id="GO:0005737">
    <property type="term" value="C:cytoplasm"/>
    <property type="evidence" value="ECO:0007669"/>
    <property type="project" value="TreeGrafter"/>
</dbReference>
<dbReference type="PROSITE" id="PS00108">
    <property type="entry name" value="PROTEIN_KINASE_ST"/>
    <property type="match status" value="1"/>
</dbReference>
<feature type="region of interest" description="Disordered" evidence="10">
    <location>
        <begin position="458"/>
        <end position="640"/>
    </location>
</feature>
<feature type="compositionally biased region" description="Low complexity" evidence="10">
    <location>
        <begin position="506"/>
        <end position="517"/>
    </location>
</feature>
<keyword evidence="13" id="KW-1185">Reference proteome</keyword>
<comment type="caution">
    <text evidence="12">The sequence shown here is derived from an EMBL/GenBank/DDBJ whole genome shotgun (WGS) entry which is preliminary data.</text>
</comment>
<dbReference type="SUPFAM" id="SSF56112">
    <property type="entry name" value="Protein kinase-like (PK-like)"/>
    <property type="match status" value="1"/>
</dbReference>
<evidence type="ECO:0000256" key="5">
    <source>
        <dbReference type="ARBA" id="ARBA00022777"/>
    </source>
</evidence>
<evidence type="ECO:0000256" key="7">
    <source>
        <dbReference type="ARBA" id="ARBA00047899"/>
    </source>
</evidence>
<keyword evidence="6 9" id="KW-0067">ATP-binding</keyword>
<organism evidence="12 13">
    <name type="scientific">Symbiochloris irregularis</name>
    <dbReference type="NCBI Taxonomy" id="706552"/>
    <lineage>
        <taxon>Eukaryota</taxon>
        <taxon>Viridiplantae</taxon>
        <taxon>Chlorophyta</taxon>
        <taxon>core chlorophytes</taxon>
        <taxon>Trebouxiophyceae</taxon>
        <taxon>Trebouxiales</taxon>
        <taxon>Trebouxiaceae</taxon>
        <taxon>Symbiochloris</taxon>
    </lineage>
</organism>
<proteinExistence type="predicted"/>
<feature type="region of interest" description="Disordered" evidence="10">
    <location>
        <begin position="307"/>
        <end position="432"/>
    </location>
</feature>
<dbReference type="EMBL" id="JALJOQ010000035">
    <property type="protein sequence ID" value="KAK9806620.1"/>
    <property type="molecule type" value="Genomic_DNA"/>
</dbReference>
<dbReference type="EC" id="2.7.11.1" evidence="1"/>
<dbReference type="PROSITE" id="PS50011">
    <property type="entry name" value="PROTEIN_KINASE_DOM"/>
    <property type="match status" value="1"/>
</dbReference>
<keyword evidence="5" id="KW-0418">Kinase</keyword>
<name>A0AAW1P9J2_9CHLO</name>
<dbReference type="Pfam" id="PF00069">
    <property type="entry name" value="Pkinase"/>
    <property type="match status" value="1"/>
</dbReference>
<keyword evidence="3" id="KW-0808">Transferase</keyword>
<dbReference type="PANTHER" id="PTHR22967">
    <property type="entry name" value="SERINE/THREONINE PROTEIN KINASE"/>
    <property type="match status" value="1"/>
</dbReference>
<feature type="binding site" evidence="9">
    <location>
        <position position="65"/>
    </location>
    <ligand>
        <name>ATP</name>
        <dbReference type="ChEBI" id="CHEBI:30616"/>
    </ligand>
</feature>
<dbReference type="GO" id="GO:0005524">
    <property type="term" value="F:ATP binding"/>
    <property type="evidence" value="ECO:0007669"/>
    <property type="project" value="UniProtKB-UniRule"/>
</dbReference>
<gene>
    <name evidence="12" type="ORF">WJX73_000737</name>
</gene>
<comment type="catalytic activity">
    <reaction evidence="8">
        <text>L-seryl-[protein] + ATP = O-phospho-L-seryl-[protein] + ADP + H(+)</text>
        <dbReference type="Rhea" id="RHEA:17989"/>
        <dbReference type="Rhea" id="RHEA-COMP:9863"/>
        <dbReference type="Rhea" id="RHEA-COMP:11604"/>
        <dbReference type="ChEBI" id="CHEBI:15378"/>
        <dbReference type="ChEBI" id="CHEBI:29999"/>
        <dbReference type="ChEBI" id="CHEBI:30616"/>
        <dbReference type="ChEBI" id="CHEBI:83421"/>
        <dbReference type="ChEBI" id="CHEBI:456216"/>
        <dbReference type="EC" id="2.7.11.1"/>
    </reaction>
</comment>
<evidence type="ECO:0000313" key="13">
    <source>
        <dbReference type="Proteomes" id="UP001465755"/>
    </source>
</evidence>
<feature type="domain" description="Protein kinase" evidence="11">
    <location>
        <begin position="36"/>
        <end position="303"/>
    </location>
</feature>
<evidence type="ECO:0000256" key="3">
    <source>
        <dbReference type="ARBA" id="ARBA00022679"/>
    </source>
</evidence>
<evidence type="ECO:0000313" key="12">
    <source>
        <dbReference type="EMBL" id="KAK9806620.1"/>
    </source>
</evidence>
<dbReference type="InterPro" id="IPR011009">
    <property type="entry name" value="Kinase-like_dom_sf"/>
</dbReference>
<evidence type="ECO:0000256" key="4">
    <source>
        <dbReference type="ARBA" id="ARBA00022741"/>
    </source>
</evidence>
<keyword evidence="4 9" id="KW-0547">Nucleotide-binding</keyword>
<dbReference type="InterPro" id="IPR000719">
    <property type="entry name" value="Prot_kinase_dom"/>
</dbReference>
<protein>
    <recommendedName>
        <fullName evidence="1">non-specific serine/threonine protein kinase</fullName>
        <ecNumber evidence="1">2.7.11.1</ecNumber>
    </recommendedName>
</protein>
<dbReference type="PANTHER" id="PTHR22967:SF57">
    <property type="entry name" value="AUXILIN, ISOFORM A-RELATED"/>
    <property type="match status" value="1"/>
</dbReference>
<dbReference type="InterPro" id="IPR008271">
    <property type="entry name" value="Ser/Thr_kinase_AS"/>
</dbReference>
<evidence type="ECO:0000256" key="6">
    <source>
        <dbReference type="ARBA" id="ARBA00022840"/>
    </source>
</evidence>
<keyword evidence="2" id="KW-0723">Serine/threonine-protein kinase</keyword>
<evidence type="ECO:0000256" key="8">
    <source>
        <dbReference type="ARBA" id="ARBA00048679"/>
    </source>
</evidence>
<accession>A0AAW1P9J2</accession>
<dbReference type="SMART" id="SM00220">
    <property type="entry name" value="S_TKc"/>
    <property type="match status" value="1"/>
</dbReference>
<evidence type="ECO:0000256" key="2">
    <source>
        <dbReference type="ARBA" id="ARBA00022527"/>
    </source>
</evidence>
<evidence type="ECO:0000256" key="1">
    <source>
        <dbReference type="ARBA" id="ARBA00012513"/>
    </source>
</evidence>